<name>M1VAK5_CYAM1</name>
<dbReference type="Pfam" id="PF04118">
    <property type="entry name" value="Dopey_N"/>
    <property type="match status" value="2"/>
</dbReference>
<dbReference type="RefSeq" id="XP_005538190.1">
    <property type="nucleotide sequence ID" value="XM_005538133.1"/>
</dbReference>
<dbReference type="KEGG" id="cme:CYME_CMQ272C"/>
<dbReference type="GO" id="GO:0006895">
    <property type="term" value="P:Golgi to endosome transport"/>
    <property type="evidence" value="ECO:0007669"/>
    <property type="project" value="InterPro"/>
</dbReference>
<dbReference type="InterPro" id="IPR007249">
    <property type="entry name" value="DOP1_N"/>
</dbReference>
<dbReference type="PANTHER" id="PTHR14042">
    <property type="entry name" value="DOPEY-RELATED"/>
    <property type="match status" value="1"/>
</dbReference>
<dbReference type="HOGENOM" id="CLU_248252_0_0_1"/>
<dbReference type="GO" id="GO:0005802">
    <property type="term" value="C:trans-Golgi network"/>
    <property type="evidence" value="ECO:0007669"/>
    <property type="project" value="TreeGrafter"/>
</dbReference>
<protein>
    <recommendedName>
        <fullName evidence="5">DOP1 N-terminal domain-containing protein</fullName>
    </recommendedName>
</protein>
<dbReference type="GeneID" id="16996243"/>
<dbReference type="PANTHER" id="PTHR14042:SF24">
    <property type="entry name" value="PROTEIN DOPEY-1 HOMOLOG"/>
    <property type="match status" value="1"/>
</dbReference>
<reference evidence="6 7" key="1">
    <citation type="journal article" date="2004" name="Nature">
        <title>Genome sequence of the ultrasmall unicellular red alga Cyanidioschyzon merolae 10D.</title>
        <authorList>
            <person name="Matsuzaki M."/>
            <person name="Misumi O."/>
            <person name="Shin-i T."/>
            <person name="Maruyama S."/>
            <person name="Takahara M."/>
            <person name="Miyagishima S."/>
            <person name="Mori T."/>
            <person name="Nishida K."/>
            <person name="Yagisawa F."/>
            <person name="Nishida K."/>
            <person name="Yoshida Y."/>
            <person name="Nishimura Y."/>
            <person name="Nakao S."/>
            <person name="Kobayashi T."/>
            <person name="Momoyama Y."/>
            <person name="Higashiyama T."/>
            <person name="Minoda A."/>
            <person name="Sano M."/>
            <person name="Nomoto H."/>
            <person name="Oishi K."/>
            <person name="Hayashi H."/>
            <person name="Ohta F."/>
            <person name="Nishizaka S."/>
            <person name="Haga S."/>
            <person name="Miura S."/>
            <person name="Morishita T."/>
            <person name="Kabeya Y."/>
            <person name="Terasawa K."/>
            <person name="Suzuki Y."/>
            <person name="Ishii Y."/>
            <person name="Asakawa S."/>
            <person name="Takano H."/>
            <person name="Ohta N."/>
            <person name="Kuroiwa H."/>
            <person name="Tanaka K."/>
            <person name="Shimizu N."/>
            <person name="Sugano S."/>
            <person name="Sato N."/>
            <person name="Nozaki H."/>
            <person name="Ogasawara N."/>
            <person name="Kohara Y."/>
            <person name="Kuroiwa T."/>
        </authorList>
    </citation>
    <scope>NUCLEOTIDE SEQUENCE [LARGE SCALE GENOMIC DNA]</scope>
    <source>
        <strain evidence="6 7">10D</strain>
    </source>
</reference>
<dbReference type="eggNOG" id="KOG3613">
    <property type="taxonomic scope" value="Eukaryota"/>
</dbReference>
<dbReference type="GO" id="GO:0005768">
    <property type="term" value="C:endosome"/>
    <property type="evidence" value="ECO:0007669"/>
    <property type="project" value="TreeGrafter"/>
</dbReference>
<evidence type="ECO:0000256" key="3">
    <source>
        <dbReference type="ARBA" id="ARBA00046326"/>
    </source>
</evidence>
<feature type="compositionally biased region" description="Basic residues" evidence="4">
    <location>
        <begin position="1477"/>
        <end position="1486"/>
    </location>
</feature>
<comment type="similarity">
    <text evidence="3">Belongs to the DOP1 family.</text>
</comment>
<dbReference type="GO" id="GO:0005829">
    <property type="term" value="C:cytosol"/>
    <property type="evidence" value="ECO:0007669"/>
    <property type="project" value="GOC"/>
</dbReference>
<feature type="region of interest" description="Disordered" evidence="4">
    <location>
        <begin position="164"/>
        <end position="223"/>
    </location>
</feature>
<dbReference type="Proteomes" id="UP000007014">
    <property type="component" value="Chromosome 17"/>
</dbReference>
<dbReference type="EMBL" id="AP006499">
    <property type="protein sequence ID" value="BAM82154.1"/>
    <property type="molecule type" value="Genomic_DNA"/>
</dbReference>
<evidence type="ECO:0000313" key="7">
    <source>
        <dbReference type="Proteomes" id="UP000007014"/>
    </source>
</evidence>
<gene>
    <name evidence="6" type="ORF">CYME_CMQ272C</name>
</gene>
<keyword evidence="2" id="KW-0653">Protein transport</keyword>
<evidence type="ECO:0000256" key="2">
    <source>
        <dbReference type="ARBA" id="ARBA00022927"/>
    </source>
</evidence>
<feature type="domain" description="DOP1 N-terminal" evidence="5">
    <location>
        <begin position="24"/>
        <end position="158"/>
    </location>
</feature>
<accession>M1VAK5</accession>
<feature type="domain" description="DOP1 N-terminal" evidence="5">
    <location>
        <begin position="309"/>
        <end position="585"/>
    </location>
</feature>
<evidence type="ECO:0000313" key="6">
    <source>
        <dbReference type="EMBL" id="BAM82154.1"/>
    </source>
</evidence>
<keyword evidence="1" id="KW-0813">Transport</keyword>
<feature type="compositionally biased region" description="Polar residues" evidence="4">
    <location>
        <begin position="1432"/>
        <end position="1449"/>
    </location>
</feature>
<proteinExistence type="inferred from homology"/>
<dbReference type="Gramene" id="CMQ272CT">
    <property type="protein sequence ID" value="CMQ272CT"/>
    <property type="gene ID" value="CMQ272C"/>
</dbReference>
<feature type="compositionally biased region" description="Polar residues" evidence="4">
    <location>
        <begin position="164"/>
        <end position="175"/>
    </location>
</feature>
<reference evidence="6 7" key="2">
    <citation type="journal article" date="2007" name="BMC Biol.">
        <title>A 100%-complete sequence reveals unusually simple genomic features in the hot-spring red alga Cyanidioschyzon merolae.</title>
        <authorList>
            <person name="Nozaki H."/>
            <person name="Takano H."/>
            <person name="Misumi O."/>
            <person name="Terasawa K."/>
            <person name="Matsuzaki M."/>
            <person name="Maruyama S."/>
            <person name="Nishida K."/>
            <person name="Yagisawa F."/>
            <person name="Yoshida Y."/>
            <person name="Fujiwara T."/>
            <person name="Takio S."/>
            <person name="Tamura K."/>
            <person name="Chung S.J."/>
            <person name="Nakamura S."/>
            <person name="Kuroiwa H."/>
            <person name="Tanaka K."/>
            <person name="Sato N."/>
            <person name="Kuroiwa T."/>
        </authorList>
    </citation>
    <scope>NUCLEOTIDE SEQUENCE [LARGE SCALE GENOMIC DNA]</scope>
    <source>
        <strain evidence="6 7">10D</strain>
    </source>
</reference>
<evidence type="ECO:0000256" key="4">
    <source>
        <dbReference type="SAM" id="MobiDB-lite"/>
    </source>
</evidence>
<feature type="region of interest" description="Disordered" evidence="4">
    <location>
        <begin position="1432"/>
        <end position="1486"/>
    </location>
</feature>
<dbReference type="GO" id="GO:0015031">
    <property type="term" value="P:protein transport"/>
    <property type="evidence" value="ECO:0007669"/>
    <property type="project" value="UniProtKB-KW"/>
</dbReference>
<dbReference type="OrthoDB" id="297643at2759"/>
<sequence>MAEEYDPAVYDAEDDAPPALQAVKYRAFRAELSAVLLRFEKASDWADYASQLGEVRRCLNRHAQHAFIPEKYALSKWLAHCLYGGFPAGLHLKALEVYELIFQRIGARRLARDLSIYAVGLFPLMSYCSTAVRPKLLDIYRRYIVVLRAEHLLPASQPQSTLVSAAPWQGTSPDASMSDVAPGWTVPNDRTRSRSDTQQPRAAASVLPGPGASPSRHAAVSEDAKLLDSTLDVPTGEHPLPSLSSAAAVREASNFEGASQSLSSAEGTLVELEPKRTTSWIAVDQQPTAGHATFDPARLDTSAGNWSPLRPVIAGLVQGLLPALDEVPAASSTDLSDVQASDLLAQVRQNLSDDAFFAEALWRAMLCMDFNGWMVSEWMPAALASATPTDRSLAMRTASPRGPRAVRARPKVRSARWIAPKREGVSTANLISFRALQQADLDQTHHAESSLASRLRLVTMQYLLKLDDEARTPSTPDGVTPVSRAALFGNTGLVTAALERALMDGSALVVRQALDLMLQTIGFVPMEHQPVEKLQPVRLEHIPLLRVRETAILFTEVESKTLLAQALLVVLREDASLRKRLYAWMEDQPAEHLFQAVVEEILQDIGAWGIEQSVFTGTKAVSLATPAVTAATGACPHAPKKAASDALADGASETASLVSAAAFTQDPLWIADAALTLAQVLRKLAQRQCLREHLERILVSTTWRLGRLVLLQQQQQQSSSSSTLPLTQAPEAFAPIEMDPSIQRLLREPHHGCLPPGGAPRSELRPAEAPGLTAALPALAKMWSAVEHSLREALQLLGPDQVWGMLHHQLHQMESQLEPPRSLRVLFECLLFVVAYAGLPSLSMLGQVLDTCRYAVILCARLQGPCCPETQLPALEWRHHFTVLARVVSAIRIALRDSDPATKLSIFTQALRLLETVEKRIWRPWLERNRLTHGDLPEGAASFCLERLRSYRFACEPWLVEDARAGCDLIAELVQLALSICAFAEGEDACSDVSAGVSAAPNGARATSSSEMTVNDTADTVVLLQTRVASALEDAVQLAVCRTLPLMLLGLDHYLDLLDSASQQCTASVDLLASVPIEKFRDLLIPQCWLFLHPSLLPYGRQAALLWYSLQEFYPTECQAYIAAALKGEWGSPVEHLAIFRQAFCLARELRLAQSLSSNCLFLALDALRSENSASRIEAERFVRSAVRLAPELVLGPLLGLLLCESYPILNDHQEFITRPDIDRIVYALETLRLVLAVLEQHARNELVAGFRGIGTDAQSVFRALSAPVSTAIATALTAVHGPEEAAFTQDYLDACVFAALWYLRARWSSHWVQRMQTYAEESGPFCFSMRNLQASIADAQTAAVQLLEQLVQFAGMHGDVERLQRIAPTVVALLELLLGASRERSSSSGSIATSKTLSVLCARVLRQMMRFACVDASSETVHLETLSSALGTADTSPAPTKATATGPNVHQRETGSSLEPPVAGTASPDDATSGASKHRKSKRHGRRFWPKYASWSRMGAFLTQTHHAA</sequence>
<evidence type="ECO:0000256" key="1">
    <source>
        <dbReference type="ARBA" id="ARBA00022448"/>
    </source>
</evidence>
<evidence type="ECO:0000259" key="5">
    <source>
        <dbReference type="Pfam" id="PF04118"/>
    </source>
</evidence>
<keyword evidence="7" id="KW-1185">Reference proteome</keyword>
<dbReference type="InterPro" id="IPR040314">
    <property type="entry name" value="DOP1"/>
</dbReference>
<organism evidence="6 7">
    <name type="scientific">Cyanidioschyzon merolae (strain NIES-3377 / 10D)</name>
    <name type="common">Unicellular red alga</name>
    <dbReference type="NCBI Taxonomy" id="280699"/>
    <lineage>
        <taxon>Eukaryota</taxon>
        <taxon>Rhodophyta</taxon>
        <taxon>Bangiophyceae</taxon>
        <taxon>Cyanidiales</taxon>
        <taxon>Cyanidiaceae</taxon>
        <taxon>Cyanidioschyzon</taxon>
    </lineage>
</organism>
<dbReference type="STRING" id="280699.M1VAK5"/>